<proteinExistence type="predicted"/>
<dbReference type="RefSeq" id="WP_148456297.1">
    <property type="nucleotide sequence ID" value="NZ_VSFC01000052.1"/>
</dbReference>
<comment type="caution">
    <text evidence="2">The sequence shown here is derived from an EMBL/GenBank/DDBJ whole genome shotgun (WGS) entry which is preliminary data.</text>
</comment>
<evidence type="ECO:0008006" key="4">
    <source>
        <dbReference type="Google" id="ProtNLM"/>
    </source>
</evidence>
<feature type="transmembrane region" description="Helical" evidence="1">
    <location>
        <begin position="45"/>
        <end position="64"/>
    </location>
</feature>
<evidence type="ECO:0000313" key="3">
    <source>
        <dbReference type="Proteomes" id="UP000324550"/>
    </source>
</evidence>
<dbReference type="AlphaFoldDB" id="A0A5D0G205"/>
<keyword evidence="1" id="KW-0472">Membrane</keyword>
<dbReference type="OrthoDB" id="1362378at2"/>
<keyword evidence="3" id="KW-1185">Reference proteome</keyword>
<reference evidence="2 3" key="1">
    <citation type="submission" date="2019-08" db="EMBL/GenBank/DDBJ databases">
        <title>Formosa sediminis sp. nov., isolated from marine sediment.</title>
        <authorList>
            <person name="Cao W.R."/>
        </authorList>
    </citation>
    <scope>NUCLEOTIDE SEQUENCE [LARGE SCALE GENOMIC DNA]</scope>
    <source>
        <strain evidence="2 3">1494</strain>
    </source>
</reference>
<protein>
    <recommendedName>
        <fullName evidence="4">DUF3784 domain-containing protein</fullName>
    </recommendedName>
</protein>
<feature type="transmembrane region" description="Helical" evidence="1">
    <location>
        <begin position="5"/>
        <end position="25"/>
    </location>
</feature>
<keyword evidence="1" id="KW-0812">Transmembrane</keyword>
<sequence>MKKEILIGFIIGLIANAIGLYFAALFFGDGNDFFTILKSASTEGILGKLISLGAILNLAAFFIFIKKKQDYRARGVLLATVIIAISTFVFKFI</sequence>
<dbReference type="EMBL" id="VSFC01000052">
    <property type="protein sequence ID" value="TYA53143.1"/>
    <property type="molecule type" value="Genomic_DNA"/>
</dbReference>
<keyword evidence="1" id="KW-1133">Transmembrane helix</keyword>
<evidence type="ECO:0000256" key="1">
    <source>
        <dbReference type="SAM" id="Phobius"/>
    </source>
</evidence>
<feature type="transmembrane region" description="Helical" evidence="1">
    <location>
        <begin position="76"/>
        <end position="92"/>
    </location>
</feature>
<evidence type="ECO:0000313" key="2">
    <source>
        <dbReference type="EMBL" id="TYA53143.1"/>
    </source>
</evidence>
<name>A0A5D0G205_9FLAO</name>
<gene>
    <name evidence="2" type="ORF">FVF61_10830</name>
</gene>
<dbReference type="Proteomes" id="UP000324550">
    <property type="component" value="Unassembled WGS sequence"/>
</dbReference>
<accession>A0A5D0G205</accession>
<organism evidence="2 3">
    <name type="scientific">Formosa maritima</name>
    <dbReference type="NCBI Taxonomy" id="2592046"/>
    <lineage>
        <taxon>Bacteria</taxon>
        <taxon>Pseudomonadati</taxon>
        <taxon>Bacteroidota</taxon>
        <taxon>Flavobacteriia</taxon>
        <taxon>Flavobacteriales</taxon>
        <taxon>Flavobacteriaceae</taxon>
        <taxon>Formosa</taxon>
    </lineage>
</organism>